<keyword evidence="3" id="KW-1185">Reference proteome</keyword>
<evidence type="ECO:0000256" key="1">
    <source>
        <dbReference type="SAM" id="SignalP"/>
    </source>
</evidence>
<dbReference type="EMBL" id="JBDFQZ010000004">
    <property type="protein sequence ID" value="KAK9735242.1"/>
    <property type="molecule type" value="Genomic_DNA"/>
</dbReference>
<reference evidence="2" key="1">
    <citation type="submission" date="2024-03" db="EMBL/GenBank/DDBJ databases">
        <title>WGS assembly of Saponaria officinalis var. Norfolk2.</title>
        <authorList>
            <person name="Jenkins J."/>
            <person name="Shu S."/>
            <person name="Grimwood J."/>
            <person name="Barry K."/>
            <person name="Goodstein D."/>
            <person name="Schmutz J."/>
            <person name="Leebens-Mack J."/>
            <person name="Osbourn A."/>
        </authorList>
    </citation>
    <scope>NUCLEOTIDE SEQUENCE [LARGE SCALE GENOMIC DNA]</scope>
    <source>
        <strain evidence="2">JIC</strain>
    </source>
</reference>
<proteinExistence type="predicted"/>
<accession>A0AAW1LMZ3</accession>
<protein>
    <submittedName>
        <fullName evidence="2">Uncharacterized protein</fullName>
    </submittedName>
</protein>
<feature type="chain" id="PRO_5043530910" evidence="1">
    <location>
        <begin position="22"/>
        <end position="99"/>
    </location>
</feature>
<comment type="caution">
    <text evidence="2">The sequence shown here is derived from an EMBL/GenBank/DDBJ whole genome shotgun (WGS) entry which is preliminary data.</text>
</comment>
<feature type="signal peptide" evidence="1">
    <location>
        <begin position="1"/>
        <end position="21"/>
    </location>
</feature>
<organism evidence="2 3">
    <name type="scientific">Saponaria officinalis</name>
    <name type="common">Common soapwort</name>
    <name type="synonym">Lychnis saponaria</name>
    <dbReference type="NCBI Taxonomy" id="3572"/>
    <lineage>
        <taxon>Eukaryota</taxon>
        <taxon>Viridiplantae</taxon>
        <taxon>Streptophyta</taxon>
        <taxon>Embryophyta</taxon>
        <taxon>Tracheophyta</taxon>
        <taxon>Spermatophyta</taxon>
        <taxon>Magnoliopsida</taxon>
        <taxon>eudicotyledons</taxon>
        <taxon>Gunneridae</taxon>
        <taxon>Pentapetalae</taxon>
        <taxon>Caryophyllales</taxon>
        <taxon>Caryophyllaceae</taxon>
        <taxon>Caryophylleae</taxon>
        <taxon>Saponaria</taxon>
    </lineage>
</organism>
<dbReference type="AlphaFoldDB" id="A0AAW1LMZ3"/>
<evidence type="ECO:0000313" key="2">
    <source>
        <dbReference type="EMBL" id="KAK9735242.1"/>
    </source>
</evidence>
<gene>
    <name evidence="2" type="ORF">RND81_04G193100</name>
</gene>
<keyword evidence="1" id="KW-0732">Signal</keyword>
<sequence length="99" mass="11071">MKILNWIQLLLLVLVLYGAVCRTFITRDVLESSQVTHNNIDQLISNRFRKLGEVPVIVRRAGPVPVPSPPLWSQPHVWMIAPPPPSLPQPPALTPTPLN</sequence>
<name>A0AAW1LMZ3_SAPOF</name>
<dbReference type="Proteomes" id="UP001443914">
    <property type="component" value="Unassembled WGS sequence"/>
</dbReference>
<evidence type="ECO:0000313" key="3">
    <source>
        <dbReference type="Proteomes" id="UP001443914"/>
    </source>
</evidence>